<name>A0AAD7GB41_MYCRO</name>
<protein>
    <recommendedName>
        <fullName evidence="1">Protein CPL1-like domain-containing protein</fullName>
    </recommendedName>
</protein>
<sequence>MRPYSGHITNNWLDEDLLARSNFLHKRASTLRGYSNPSTHLSDMRFSLLFAFVSALISTALGRSRLVTRGVDAAAARPTGISDPASVVQCPSFTATCARHQRHYDDEGDASTTTFECIDTDSDFRSCGGCLFPAKGHARGEDCTRIEGAADAYCECGACVVRSCRPGYVLDNSAALCTWHGIVDASGKLMDNMEDGLWWWFFV</sequence>
<dbReference type="AlphaFoldDB" id="A0AAD7GB41"/>
<dbReference type="EMBL" id="JARKIE010000100">
    <property type="protein sequence ID" value="KAJ7686012.1"/>
    <property type="molecule type" value="Genomic_DNA"/>
</dbReference>
<dbReference type="PANTHER" id="PTHR35192">
    <property type="entry name" value="PROTEIN, PUTATIVE-RELATED"/>
    <property type="match status" value="1"/>
</dbReference>
<evidence type="ECO:0000313" key="2">
    <source>
        <dbReference type="EMBL" id="KAJ7686012.1"/>
    </source>
</evidence>
<proteinExistence type="predicted"/>
<feature type="domain" description="Protein CPL1-like" evidence="1">
    <location>
        <begin position="115"/>
        <end position="177"/>
    </location>
</feature>
<evidence type="ECO:0000313" key="3">
    <source>
        <dbReference type="Proteomes" id="UP001221757"/>
    </source>
</evidence>
<dbReference type="InterPro" id="IPR048661">
    <property type="entry name" value="CPL1-like"/>
</dbReference>
<dbReference type="PANTHER" id="PTHR35192:SF2">
    <property type="entry name" value="APPLE DOMAIN-CONTAINING PROTEIN"/>
    <property type="match status" value="1"/>
</dbReference>
<reference evidence="2" key="1">
    <citation type="submission" date="2023-03" db="EMBL/GenBank/DDBJ databases">
        <title>Massive genome expansion in bonnet fungi (Mycena s.s.) driven by repeated elements and novel gene families across ecological guilds.</title>
        <authorList>
            <consortium name="Lawrence Berkeley National Laboratory"/>
            <person name="Harder C.B."/>
            <person name="Miyauchi S."/>
            <person name="Viragh M."/>
            <person name="Kuo A."/>
            <person name="Thoen E."/>
            <person name="Andreopoulos B."/>
            <person name="Lu D."/>
            <person name="Skrede I."/>
            <person name="Drula E."/>
            <person name="Henrissat B."/>
            <person name="Morin E."/>
            <person name="Kohler A."/>
            <person name="Barry K."/>
            <person name="LaButti K."/>
            <person name="Morin E."/>
            <person name="Salamov A."/>
            <person name="Lipzen A."/>
            <person name="Mereny Z."/>
            <person name="Hegedus B."/>
            <person name="Baldrian P."/>
            <person name="Stursova M."/>
            <person name="Weitz H."/>
            <person name="Taylor A."/>
            <person name="Grigoriev I.V."/>
            <person name="Nagy L.G."/>
            <person name="Martin F."/>
            <person name="Kauserud H."/>
        </authorList>
    </citation>
    <scope>NUCLEOTIDE SEQUENCE</scope>
    <source>
        <strain evidence="2">CBHHK067</strain>
    </source>
</reference>
<organism evidence="2 3">
    <name type="scientific">Mycena rosella</name>
    <name type="common">Pink bonnet</name>
    <name type="synonym">Agaricus rosellus</name>
    <dbReference type="NCBI Taxonomy" id="1033263"/>
    <lineage>
        <taxon>Eukaryota</taxon>
        <taxon>Fungi</taxon>
        <taxon>Dikarya</taxon>
        <taxon>Basidiomycota</taxon>
        <taxon>Agaricomycotina</taxon>
        <taxon>Agaricomycetes</taxon>
        <taxon>Agaricomycetidae</taxon>
        <taxon>Agaricales</taxon>
        <taxon>Marasmiineae</taxon>
        <taxon>Mycenaceae</taxon>
        <taxon>Mycena</taxon>
    </lineage>
</organism>
<dbReference type="InterPro" id="IPR038955">
    <property type="entry name" value="PriA/CPL1_fungi"/>
</dbReference>
<evidence type="ECO:0000259" key="1">
    <source>
        <dbReference type="Pfam" id="PF21671"/>
    </source>
</evidence>
<keyword evidence="3" id="KW-1185">Reference proteome</keyword>
<gene>
    <name evidence="2" type="ORF">B0H17DRAFT_1204556</name>
</gene>
<dbReference type="Proteomes" id="UP001221757">
    <property type="component" value="Unassembled WGS sequence"/>
</dbReference>
<accession>A0AAD7GB41</accession>
<dbReference type="Pfam" id="PF21671">
    <property type="entry name" value="CPL1-like"/>
    <property type="match status" value="1"/>
</dbReference>
<comment type="caution">
    <text evidence="2">The sequence shown here is derived from an EMBL/GenBank/DDBJ whole genome shotgun (WGS) entry which is preliminary data.</text>
</comment>